<keyword evidence="1" id="KW-0472">Membrane</keyword>
<reference evidence="2" key="1">
    <citation type="submission" date="2014-05" db="EMBL/GenBank/DDBJ databases">
        <authorList>
            <person name="Chronopoulou M."/>
        </authorList>
    </citation>
    <scope>NUCLEOTIDE SEQUENCE</scope>
    <source>
        <tissue evidence="2">Whole organism</tissue>
    </source>
</reference>
<dbReference type="AlphaFoldDB" id="A0A0K2TBE0"/>
<sequence length="61" mass="7491">MRFIEYSWDDRLFITGVIADAFDDSYYTRKYNYYVEHYKVQIPIVILFIKAFLISNLNRLK</sequence>
<feature type="transmembrane region" description="Helical" evidence="1">
    <location>
        <begin position="40"/>
        <end position="57"/>
    </location>
</feature>
<keyword evidence="1" id="KW-1133">Transmembrane helix</keyword>
<protein>
    <submittedName>
        <fullName evidence="2">Uncharacterized protein</fullName>
    </submittedName>
</protein>
<keyword evidence="1" id="KW-0812">Transmembrane</keyword>
<dbReference type="EMBL" id="HACA01005804">
    <property type="protein sequence ID" value="CDW23165.1"/>
    <property type="molecule type" value="Transcribed_RNA"/>
</dbReference>
<evidence type="ECO:0000313" key="2">
    <source>
        <dbReference type="EMBL" id="CDW23165.1"/>
    </source>
</evidence>
<evidence type="ECO:0000256" key="1">
    <source>
        <dbReference type="SAM" id="Phobius"/>
    </source>
</evidence>
<name>A0A0K2TBE0_LEPSM</name>
<accession>A0A0K2TBE0</accession>
<organism evidence="2">
    <name type="scientific">Lepeophtheirus salmonis</name>
    <name type="common">Salmon louse</name>
    <name type="synonym">Caligus salmonis</name>
    <dbReference type="NCBI Taxonomy" id="72036"/>
    <lineage>
        <taxon>Eukaryota</taxon>
        <taxon>Metazoa</taxon>
        <taxon>Ecdysozoa</taxon>
        <taxon>Arthropoda</taxon>
        <taxon>Crustacea</taxon>
        <taxon>Multicrustacea</taxon>
        <taxon>Hexanauplia</taxon>
        <taxon>Copepoda</taxon>
        <taxon>Siphonostomatoida</taxon>
        <taxon>Caligidae</taxon>
        <taxon>Lepeophtheirus</taxon>
    </lineage>
</organism>
<proteinExistence type="predicted"/>